<keyword evidence="6 9" id="KW-1133">Transmembrane helix</keyword>
<reference evidence="11" key="1">
    <citation type="submission" date="2023-07" db="EMBL/GenBank/DDBJ databases">
        <title>Genome sequencing of Purple Non-Sulfur Bacteria from various extreme environments.</title>
        <authorList>
            <person name="Mayer M."/>
        </authorList>
    </citation>
    <scope>NUCLEOTIDE SEQUENCE [LARGE SCALE GENOMIC DNA]</scope>
    <source>
        <strain evidence="11">DSM 17935</strain>
    </source>
</reference>
<evidence type="ECO:0000313" key="10">
    <source>
        <dbReference type="EMBL" id="MCW2307827.1"/>
    </source>
</evidence>
<dbReference type="RefSeq" id="WP_264601461.1">
    <property type="nucleotide sequence ID" value="NZ_JAOQNS010000005.1"/>
</dbReference>
<evidence type="ECO:0000256" key="1">
    <source>
        <dbReference type="ARBA" id="ARBA00004651"/>
    </source>
</evidence>
<evidence type="ECO:0000256" key="4">
    <source>
        <dbReference type="ARBA" id="ARBA00022692"/>
    </source>
</evidence>
<protein>
    <submittedName>
        <fullName evidence="10">Branched-chain amino acid transport system permease protein</fullName>
    </submittedName>
</protein>
<evidence type="ECO:0000256" key="5">
    <source>
        <dbReference type="ARBA" id="ARBA00022970"/>
    </source>
</evidence>
<evidence type="ECO:0000256" key="6">
    <source>
        <dbReference type="ARBA" id="ARBA00022989"/>
    </source>
</evidence>
<gene>
    <name evidence="10" type="ORF">M2319_002164</name>
</gene>
<comment type="caution">
    <text evidence="10">The sequence shown here is derived from an EMBL/GenBank/DDBJ whole genome shotgun (WGS) entry which is preliminary data.</text>
</comment>
<feature type="transmembrane region" description="Helical" evidence="9">
    <location>
        <begin position="64"/>
        <end position="86"/>
    </location>
</feature>
<dbReference type="EMBL" id="JAOQNS010000005">
    <property type="protein sequence ID" value="MCW2307827.1"/>
    <property type="molecule type" value="Genomic_DNA"/>
</dbReference>
<dbReference type="InterPro" id="IPR052157">
    <property type="entry name" value="BCAA_transport_permease"/>
</dbReference>
<evidence type="ECO:0000256" key="9">
    <source>
        <dbReference type="SAM" id="Phobius"/>
    </source>
</evidence>
<feature type="transmembrane region" description="Helical" evidence="9">
    <location>
        <begin position="6"/>
        <end position="31"/>
    </location>
</feature>
<feature type="transmembrane region" description="Helical" evidence="9">
    <location>
        <begin position="260"/>
        <end position="280"/>
    </location>
</feature>
<organism evidence="10 11">
    <name type="scientific">Rhodobium gokarnense</name>
    <dbReference type="NCBI Taxonomy" id="364296"/>
    <lineage>
        <taxon>Bacteria</taxon>
        <taxon>Pseudomonadati</taxon>
        <taxon>Pseudomonadota</taxon>
        <taxon>Alphaproteobacteria</taxon>
        <taxon>Hyphomicrobiales</taxon>
        <taxon>Rhodobiaceae</taxon>
        <taxon>Rhodobium</taxon>
    </lineage>
</organism>
<feature type="transmembrane region" description="Helical" evidence="9">
    <location>
        <begin position="192"/>
        <end position="218"/>
    </location>
</feature>
<keyword evidence="5" id="KW-0029">Amino-acid transport</keyword>
<evidence type="ECO:0000256" key="2">
    <source>
        <dbReference type="ARBA" id="ARBA00022448"/>
    </source>
</evidence>
<proteinExistence type="inferred from homology"/>
<keyword evidence="2" id="KW-0813">Transport</keyword>
<keyword evidence="4 9" id="KW-0812">Transmembrane</keyword>
<keyword evidence="7 9" id="KW-0472">Membrane</keyword>
<feature type="transmembrane region" description="Helical" evidence="9">
    <location>
        <begin position="38"/>
        <end position="58"/>
    </location>
</feature>
<comment type="similarity">
    <text evidence="8">Belongs to the binding-protein-dependent transport system permease family. LivHM subfamily.</text>
</comment>
<feature type="transmembrane region" description="Helical" evidence="9">
    <location>
        <begin position="143"/>
        <end position="163"/>
    </location>
</feature>
<dbReference type="Proteomes" id="UP001209755">
    <property type="component" value="Unassembled WGS sequence"/>
</dbReference>
<feature type="transmembrane region" description="Helical" evidence="9">
    <location>
        <begin position="93"/>
        <end position="110"/>
    </location>
</feature>
<dbReference type="PANTHER" id="PTHR11795">
    <property type="entry name" value="BRANCHED-CHAIN AMINO ACID TRANSPORT SYSTEM PERMEASE PROTEIN LIVH"/>
    <property type="match status" value="1"/>
</dbReference>
<keyword evidence="11" id="KW-1185">Reference proteome</keyword>
<evidence type="ECO:0000256" key="7">
    <source>
        <dbReference type="ARBA" id="ARBA00023136"/>
    </source>
</evidence>
<sequence length="291" mass="30928">MLTDPGYLFVQFLNGLQFSMLLFLLSVGLSVTFGLMNFVNLAHGALYACGAFIGYSIAMATGSFWAAFLLAPLAVCVIGAVLYGVLIRQVRSAGPLTQVLLTFGLIFIFLDAFRVIWGDLALGVSAPTLLATNIHIFGQTYPLYRLFLICLGLAVYLILWLFLERTNIGAMVRASVDNAEMASCLGVNVERLFFAVFCTGCLLAGLAGVVAAPIVSVYPGMDLEILIPTLIVVVIGGLGSLKGAIVGSLLIGMLQTFGQVLIPQLAGSLSYILLGATLILRPEGLFPARAH</sequence>
<feature type="transmembrane region" description="Helical" evidence="9">
    <location>
        <begin position="230"/>
        <end position="254"/>
    </location>
</feature>
<evidence type="ECO:0000313" key="11">
    <source>
        <dbReference type="Proteomes" id="UP001209755"/>
    </source>
</evidence>
<comment type="subcellular location">
    <subcellularLocation>
        <location evidence="1">Cell membrane</location>
        <topology evidence="1">Multi-pass membrane protein</topology>
    </subcellularLocation>
</comment>
<dbReference type="InterPro" id="IPR001851">
    <property type="entry name" value="ABC_transp_permease"/>
</dbReference>
<keyword evidence="3" id="KW-1003">Cell membrane</keyword>
<evidence type="ECO:0000256" key="3">
    <source>
        <dbReference type="ARBA" id="ARBA00022475"/>
    </source>
</evidence>
<dbReference type="Pfam" id="PF02653">
    <property type="entry name" value="BPD_transp_2"/>
    <property type="match status" value="1"/>
</dbReference>
<evidence type="ECO:0000256" key="8">
    <source>
        <dbReference type="ARBA" id="ARBA00037998"/>
    </source>
</evidence>
<dbReference type="CDD" id="cd06582">
    <property type="entry name" value="TM_PBP1_LivH_like"/>
    <property type="match status" value="1"/>
</dbReference>
<dbReference type="PANTHER" id="PTHR11795:SF442">
    <property type="entry name" value="ABC TRANSPORTER ATP-BINDING PROTEIN"/>
    <property type="match status" value="1"/>
</dbReference>
<name>A0ABT3HBP5_9HYPH</name>
<accession>A0ABT3HBP5</accession>